<name>C7J2H4_ORYSJ</name>
<accession>C7J2H4</accession>
<gene>
    <name evidence="1" type="ordered locus">Os05g0221200</name>
</gene>
<proteinExistence type="predicted"/>
<evidence type="ECO:0000313" key="1">
    <source>
        <dbReference type="EMBL" id="BAH93009.1"/>
    </source>
</evidence>
<dbReference type="Proteomes" id="UP000000763">
    <property type="component" value="Chromosome 5"/>
</dbReference>
<sequence length="25" mass="2950">ALWFHVDKMSSAHVYLRFNKGQTIT</sequence>
<dbReference type="KEGG" id="dosa:Os05g0221200"/>
<protein>
    <submittedName>
        <fullName evidence="1">Os05g0221200 protein</fullName>
    </submittedName>
</protein>
<feature type="non-terminal residue" evidence="1">
    <location>
        <position position="1"/>
    </location>
</feature>
<reference evidence="1 2" key="1">
    <citation type="journal article" date="2005" name="Nature">
        <title>The map-based sequence of the rice genome.</title>
        <authorList>
            <consortium name="International rice genome sequencing project (IRGSP)"/>
            <person name="Matsumoto T."/>
            <person name="Wu J."/>
            <person name="Kanamori H."/>
            <person name="Katayose Y."/>
            <person name="Fujisawa M."/>
            <person name="Namiki N."/>
            <person name="Mizuno H."/>
            <person name="Yamamoto K."/>
            <person name="Antonio B.A."/>
            <person name="Baba T."/>
            <person name="Sakata K."/>
            <person name="Nagamura Y."/>
            <person name="Aoki H."/>
            <person name="Arikawa K."/>
            <person name="Arita K."/>
            <person name="Bito T."/>
            <person name="Chiden Y."/>
            <person name="Fujitsuka N."/>
            <person name="Fukunaka R."/>
            <person name="Hamada M."/>
            <person name="Harada C."/>
            <person name="Hayashi A."/>
            <person name="Hijishita S."/>
            <person name="Honda M."/>
            <person name="Hosokawa S."/>
            <person name="Ichikawa Y."/>
            <person name="Idonuma A."/>
            <person name="Iijima M."/>
            <person name="Ikeda M."/>
            <person name="Ikeno M."/>
            <person name="Ito K."/>
            <person name="Ito S."/>
            <person name="Ito T."/>
            <person name="Ito Y."/>
            <person name="Ito Y."/>
            <person name="Iwabuchi A."/>
            <person name="Kamiya K."/>
            <person name="Karasawa W."/>
            <person name="Kurita K."/>
            <person name="Katagiri S."/>
            <person name="Kikuta A."/>
            <person name="Kobayashi H."/>
            <person name="Kobayashi N."/>
            <person name="Machita K."/>
            <person name="Maehara T."/>
            <person name="Masukawa M."/>
            <person name="Mizubayashi T."/>
            <person name="Mukai Y."/>
            <person name="Nagasaki H."/>
            <person name="Nagata Y."/>
            <person name="Naito S."/>
            <person name="Nakashima M."/>
            <person name="Nakama Y."/>
            <person name="Nakamichi Y."/>
            <person name="Nakamura M."/>
            <person name="Meguro A."/>
            <person name="Negishi M."/>
            <person name="Ohta I."/>
            <person name="Ohta T."/>
            <person name="Okamoto M."/>
            <person name="Ono N."/>
            <person name="Saji S."/>
            <person name="Sakaguchi M."/>
            <person name="Sakai K."/>
            <person name="Shibata M."/>
            <person name="Shimokawa T."/>
            <person name="Song J."/>
            <person name="Takazaki Y."/>
            <person name="Terasawa K."/>
            <person name="Tsugane M."/>
            <person name="Tsuji K."/>
            <person name="Ueda S."/>
            <person name="Waki K."/>
            <person name="Yamagata H."/>
            <person name="Yamamoto M."/>
            <person name="Yamamoto S."/>
            <person name="Yamane H."/>
            <person name="Yoshiki S."/>
            <person name="Yoshihara R."/>
            <person name="Yukawa K."/>
            <person name="Zhong H."/>
            <person name="Yano M."/>
            <person name="Yuan Q."/>
            <person name="Ouyang S."/>
            <person name="Liu J."/>
            <person name="Jones K.M."/>
            <person name="Gansberger K."/>
            <person name="Moffat K."/>
            <person name="Hill J."/>
            <person name="Bera J."/>
            <person name="Fadrosh D."/>
            <person name="Jin S."/>
            <person name="Johri S."/>
            <person name="Kim M."/>
            <person name="Overton L."/>
            <person name="Reardon M."/>
            <person name="Tsitrin T."/>
            <person name="Vuong H."/>
            <person name="Weaver B."/>
            <person name="Ciecko A."/>
            <person name="Tallon L."/>
            <person name="Jackson J."/>
            <person name="Pai G."/>
            <person name="Aken S.V."/>
            <person name="Utterback T."/>
            <person name="Reidmuller S."/>
            <person name="Feldblyum T."/>
            <person name="Hsiao J."/>
            <person name="Zismann V."/>
            <person name="Iobst S."/>
            <person name="de Vazeille A.R."/>
            <person name="Buell C.R."/>
            <person name="Ying K."/>
            <person name="Li Y."/>
            <person name="Lu T."/>
            <person name="Huang Y."/>
            <person name="Zhao Q."/>
            <person name="Feng Q."/>
            <person name="Zhang L."/>
            <person name="Zhu J."/>
            <person name="Weng Q."/>
            <person name="Mu J."/>
            <person name="Lu Y."/>
            <person name="Fan D."/>
            <person name="Liu Y."/>
            <person name="Guan J."/>
            <person name="Zhang Y."/>
            <person name="Yu S."/>
            <person name="Liu X."/>
            <person name="Zhang Y."/>
            <person name="Hong G."/>
            <person name="Han B."/>
            <person name="Choisne N."/>
            <person name="Demange N."/>
            <person name="Orjeda G."/>
            <person name="Samain S."/>
            <person name="Cattolico L."/>
            <person name="Pelletier E."/>
            <person name="Couloux A."/>
            <person name="Segurens B."/>
            <person name="Wincker P."/>
            <person name="D'Hont A."/>
            <person name="Scarpelli C."/>
            <person name="Weissenbach J."/>
            <person name="Salanoubat M."/>
            <person name="Quetier F."/>
            <person name="Yu Y."/>
            <person name="Kim H.R."/>
            <person name="Rambo T."/>
            <person name="Currie J."/>
            <person name="Collura K."/>
            <person name="Luo M."/>
            <person name="Yang T."/>
            <person name="Ammiraju J.S.S."/>
            <person name="Engler F."/>
            <person name="Soderlund C."/>
            <person name="Wing R.A."/>
            <person name="Palmer L.E."/>
            <person name="de la Bastide M."/>
            <person name="Spiegel L."/>
            <person name="Nascimento L."/>
            <person name="Zutavern T."/>
            <person name="O'Shaughnessy A."/>
            <person name="Dike S."/>
            <person name="Dedhia N."/>
            <person name="Preston R."/>
            <person name="Balija V."/>
            <person name="McCombie W.R."/>
            <person name="Chow T."/>
            <person name="Chen H."/>
            <person name="Chung M."/>
            <person name="Chen C."/>
            <person name="Shaw J."/>
            <person name="Wu H."/>
            <person name="Hsiao K."/>
            <person name="Chao Y."/>
            <person name="Chu M."/>
            <person name="Cheng C."/>
            <person name="Hour A."/>
            <person name="Lee P."/>
            <person name="Lin S."/>
            <person name="Lin Y."/>
            <person name="Liou J."/>
            <person name="Liu S."/>
            <person name="Hsing Y."/>
            <person name="Raghuvanshi S."/>
            <person name="Mohanty A."/>
            <person name="Bharti A.K."/>
            <person name="Gaur A."/>
            <person name="Gupta V."/>
            <person name="Kumar D."/>
            <person name="Ravi V."/>
            <person name="Vij S."/>
            <person name="Kapur A."/>
            <person name="Khurana P."/>
            <person name="Khurana P."/>
            <person name="Khurana J.P."/>
            <person name="Tyagi A.K."/>
            <person name="Gaikwad K."/>
            <person name="Singh A."/>
            <person name="Dalal V."/>
            <person name="Srivastava S."/>
            <person name="Dixit A."/>
            <person name="Pal A.K."/>
            <person name="Ghazi I.A."/>
            <person name="Yadav M."/>
            <person name="Pandit A."/>
            <person name="Bhargava A."/>
            <person name="Sureshbabu K."/>
            <person name="Batra K."/>
            <person name="Sharma T.R."/>
            <person name="Mohapatra T."/>
            <person name="Singh N.K."/>
            <person name="Messing J."/>
            <person name="Nelson A.B."/>
            <person name="Fuks G."/>
            <person name="Kavchok S."/>
            <person name="Keizer G."/>
            <person name="Linton E."/>
            <person name="Llaca V."/>
            <person name="Song R."/>
            <person name="Tanyolac B."/>
            <person name="Young S."/>
            <person name="Ho-Il K."/>
            <person name="Hahn J.H."/>
            <person name="Sangsakoo G."/>
            <person name="Vanavichit A."/>
            <person name="de Mattos Luiz.A.T."/>
            <person name="Zimmer P.D."/>
            <person name="Malone G."/>
            <person name="Dellagostin O."/>
            <person name="de Oliveira A.C."/>
            <person name="Bevan M."/>
            <person name="Bancroft I."/>
            <person name="Minx P."/>
            <person name="Cordum H."/>
            <person name="Wilson R."/>
            <person name="Cheng Z."/>
            <person name="Jin W."/>
            <person name="Jiang J."/>
            <person name="Leong S.A."/>
            <person name="Iwama H."/>
            <person name="Gojobori T."/>
            <person name="Itoh T."/>
            <person name="Niimura Y."/>
            <person name="Fujii Y."/>
            <person name="Habara T."/>
            <person name="Sakai H."/>
            <person name="Sato Y."/>
            <person name="Wilson G."/>
            <person name="Kumar K."/>
            <person name="McCouch S."/>
            <person name="Juretic N."/>
            <person name="Hoen D."/>
            <person name="Wright S."/>
            <person name="Bruskiewich R."/>
            <person name="Bureau T."/>
            <person name="Miyao A."/>
            <person name="Hirochika H."/>
            <person name="Nishikawa T."/>
            <person name="Kadowaki K."/>
            <person name="Sugiura M."/>
            <person name="Burr B."/>
            <person name="Sasaki T."/>
        </authorList>
    </citation>
    <scope>NUCLEOTIDE SEQUENCE [LARGE SCALE GENOMIC DNA]</scope>
    <source>
        <strain evidence="2">cv. Nipponbare</strain>
    </source>
</reference>
<dbReference type="EMBL" id="AP008211">
    <property type="protein sequence ID" value="BAH93009.1"/>
    <property type="molecule type" value="Genomic_DNA"/>
</dbReference>
<organism evidence="1 2">
    <name type="scientific">Oryza sativa subsp. japonica</name>
    <name type="common">Rice</name>
    <dbReference type="NCBI Taxonomy" id="39947"/>
    <lineage>
        <taxon>Eukaryota</taxon>
        <taxon>Viridiplantae</taxon>
        <taxon>Streptophyta</taxon>
        <taxon>Embryophyta</taxon>
        <taxon>Tracheophyta</taxon>
        <taxon>Spermatophyta</taxon>
        <taxon>Magnoliopsida</taxon>
        <taxon>Liliopsida</taxon>
        <taxon>Poales</taxon>
        <taxon>Poaceae</taxon>
        <taxon>BOP clade</taxon>
        <taxon>Oryzoideae</taxon>
        <taxon>Oryzeae</taxon>
        <taxon>Oryzinae</taxon>
        <taxon>Oryza</taxon>
        <taxon>Oryza sativa</taxon>
    </lineage>
</organism>
<reference evidence="2" key="2">
    <citation type="journal article" date="2008" name="Nucleic Acids Res.">
        <title>The rice annotation project database (RAP-DB): 2008 update.</title>
        <authorList>
            <consortium name="The rice annotation project (RAP)"/>
        </authorList>
    </citation>
    <scope>GENOME REANNOTATION</scope>
    <source>
        <strain evidence="2">cv. Nipponbare</strain>
    </source>
</reference>
<dbReference type="AlphaFoldDB" id="C7J2H4"/>
<evidence type="ECO:0000313" key="2">
    <source>
        <dbReference type="Proteomes" id="UP000000763"/>
    </source>
</evidence>